<dbReference type="CDD" id="cd08432">
    <property type="entry name" value="PBP2_GcdR_TrpI_HvrB_AmpR_like"/>
    <property type="match status" value="1"/>
</dbReference>
<dbReference type="PANTHER" id="PTHR30537">
    <property type="entry name" value="HTH-TYPE TRANSCRIPTIONAL REGULATOR"/>
    <property type="match status" value="1"/>
</dbReference>
<comment type="similarity">
    <text evidence="1">Belongs to the LysR transcriptional regulatory family.</text>
</comment>
<dbReference type="PRINTS" id="PR00039">
    <property type="entry name" value="HTHLYSR"/>
</dbReference>
<dbReference type="SUPFAM" id="SSF53850">
    <property type="entry name" value="Periplasmic binding protein-like II"/>
    <property type="match status" value="1"/>
</dbReference>
<dbReference type="PROSITE" id="PS50931">
    <property type="entry name" value="HTH_LYSR"/>
    <property type="match status" value="1"/>
</dbReference>
<evidence type="ECO:0000313" key="7">
    <source>
        <dbReference type="Proteomes" id="UP001595974"/>
    </source>
</evidence>
<dbReference type="SUPFAM" id="SSF46785">
    <property type="entry name" value="Winged helix' DNA-binding domain"/>
    <property type="match status" value="1"/>
</dbReference>
<reference evidence="7" key="1">
    <citation type="journal article" date="2019" name="Int. J. Syst. Evol. Microbiol.">
        <title>The Global Catalogue of Microorganisms (GCM) 10K type strain sequencing project: providing services to taxonomists for standard genome sequencing and annotation.</title>
        <authorList>
            <consortium name="The Broad Institute Genomics Platform"/>
            <consortium name="The Broad Institute Genome Sequencing Center for Infectious Disease"/>
            <person name="Wu L."/>
            <person name="Ma J."/>
        </authorList>
    </citation>
    <scope>NUCLEOTIDE SEQUENCE [LARGE SCALE GENOMIC DNA]</scope>
    <source>
        <strain evidence="7">SHR3</strain>
    </source>
</reference>
<comment type="caution">
    <text evidence="6">The sequence shown here is derived from an EMBL/GenBank/DDBJ whole genome shotgun (WGS) entry which is preliminary data.</text>
</comment>
<evidence type="ECO:0000256" key="4">
    <source>
        <dbReference type="ARBA" id="ARBA00023163"/>
    </source>
</evidence>
<dbReference type="InterPro" id="IPR036390">
    <property type="entry name" value="WH_DNA-bd_sf"/>
</dbReference>
<dbReference type="Pfam" id="PF00126">
    <property type="entry name" value="HTH_1"/>
    <property type="match status" value="1"/>
</dbReference>
<evidence type="ECO:0000256" key="3">
    <source>
        <dbReference type="ARBA" id="ARBA00023125"/>
    </source>
</evidence>
<dbReference type="InterPro" id="IPR036388">
    <property type="entry name" value="WH-like_DNA-bd_sf"/>
</dbReference>
<dbReference type="Gene3D" id="1.10.10.10">
    <property type="entry name" value="Winged helix-like DNA-binding domain superfamily/Winged helix DNA-binding domain"/>
    <property type="match status" value="1"/>
</dbReference>
<dbReference type="Gene3D" id="3.40.190.10">
    <property type="entry name" value="Periplasmic binding protein-like II"/>
    <property type="match status" value="2"/>
</dbReference>
<dbReference type="InterPro" id="IPR000847">
    <property type="entry name" value="LysR_HTH_N"/>
</dbReference>
<dbReference type="PANTHER" id="PTHR30537:SF74">
    <property type="entry name" value="HTH-TYPE TRANSCRIPTIONAL REGULATOR TRPI"/>
    <property type="match status" value="1"/>
</dbReference>
<keyword evidence="3" id="KW-0238">DNA-binding</keyword>
<keyword evidence="7" id="KW-1185">Reference proteome</keyword>
<proteinExistence type="inferred from homology"/>
<dbReference type="Proteomes" id="UP001595974">
    <property type="component" value="Unassembled WGS sequence"/>
</dbReference>
<evidence type="ECO:0000256" key="2">
    <source>
        <dbReference type="ARBA" id="ARBA00023015"/>
    </source>
</evidence>
<dbReference type="RefSeq" id="WP_232516443.1">
    <property type="nucleotide sequence ID" value="NZ_JBHSOG010000101.1"/>
</dbReference>
<protein>
    <submittedName>
        <fullName evidence="6">LysR substrate-binding domain-containing protein</fullName>
    </submittedName>
</protein>
<evidence type="ECO:0000259" key="5">
    <source>
        <dbReference type="PROSITE" id="PS50931"/>
    </source>
</evidence>
<organism evidence="6 7">
    <name type="scientific">Thauera sinica</name>
    <dbReference type="NCBI Taxonomy" id="2665146"/>
    <lineage>
        <taxon>Bacteria</taxon>
        <taxon>Pseudomonadati</taxon>
        <taxon>Pseudomonadota</taxon>
        <taxon>Betaproteobacteria</taxon>
        <taxon>Rhodocyclales</taxon>
        <taxon>Zoogloeaceae</taxon>
        <taxon>Thauera</taxon>
    </lineage>
</organism>
<dbReference type="EMBL" id="JBHSOG010000101">
    <property type="protein sequence ID" value="MFC5771869.1"/>
    <property type="molecule type" value="Genomic_DNA"/>
</dbReference>
<gene>
    <name evidence="6" type="ORF">ACFPTN_21020</name>
</gene>
<dbReference type="InterPro" id="IPR058163">
    <property type="entry name" value="LysR-type_TF_proteobact-type"/>
</dbReference>
<keyword evidence="2" id="KW-0805">Transcription regulation</keyword>
<evidence type="ECO:0000313" key="6">
    <source>
        <dbReference type="EMBL" id="MFC5771869.1"/>
    </source>
</evidence>
<evidence type="ECO:0000256" key="1">
    <source>
        <dbReference type="ARBA" id="ARBA00009437"/>
    </source>
</evidence>
<keyword evidence="4" id="KW-0804">Transcription</keyword>
<name>A0ABW1AXT4_9RHOO</name>
<accession>A0ABW1AXT4</accession>
<sequence length="304" mass="33633">MKALVAFDAAMRTGSFSLAAAALFVTPGAVGQQIQKLEEWLGVALFVRRTRQVQPTEAALAYWQRIQPALAQIVDASDKLRNSRSMAVSLSMPPGFAAQWFTRRMAGLLRRHPAIELHLNATPQVIDFEREPIDLAIRYFDGRAPDLDATLLLQDEGRAYGNPRYLASLDLRVPDDLTRATLLVTTLQPHWPAWLRACSGLPDARIDAIPRIHFDQSLTAIEAARQGQGVVMTSPHLVEAEVAAGSLVEPFAHALPLSQGYYVVHHRRLPLRPAAAAVRQWLIDEANGAGRERDDLPPEGSRHR</sequence>
<dbReference type="InterPro" id="IPR005119">
    <property type="entry name" value="LysR_subst-bd"/>
</dbReference>
<feature type="domain" description="HTH lysR-type" evidence="5">
    <location>
        <begin position="1"/>
        <end position="56"/>
    </location>
</feature>
<dbReference type="Pfam" id="PF03466">
    <property type="entry name" value="LysR_substrate"/>
    <property type="match status" value="1"/>
</dbReference>